<evidence type="ECO:0000313" key="2">
    <source>
        <dbReference type="EMBL" id="MEQ2297930.1"/>
    </source>
</evidence>
<dbReference type="Proteomes" id="UP001469553">
    <property type="component" value="Unassembled WGS sequence"/>
</dbReference>
<evidence type="ECO:0000256" key="1">
    <source>
        <dbReference type="SAM" id="MobiDB-lite"/>
    </source>
</evidence>
<feature type="region of interest" description="Disordered" evidence="1">
    <location>
        <begin position="49"/>
        <end position="69"/>
    </location>
</feature>
<protein>
    <submittedName>
        <fullName evidence="2">Uncharacterized protein</fullName>
    </submittedName>
</protein>
<reference evidence="2 3" key="1">
    <citation type="submission" date="2021-06" db="EMBL/GenBank/DDBJ databases">
        <authorList>
            <person name="Palmer J.M."/>
        </authorList>
    </citation>
    <scope>NUCLEOTIDE SEQUENCE [LARGE SCALE GENOMIC DNA]</scope>
    <source>
        <strain evidence="2 3">AS_MEX2019</strain>
        <tissue evidence="2">Muscle</tissue>
    </source>
</reference>
<gene>
    <name evidence="2" type="ORF">AMECASPLE_039750</name>
</gene>
<accession>A0ABV0YWB6</accession>
<keyword evidence="3" id="KW-1185">Reference proteome</keyword>
<comment type="caution">
    <text evidence="2">The sequence shown here is derived from an EMBL/GenBank/DDBJ whole genome shotgun (WGS) entry which is preliminary data.</text>
</comment>
<dbReference type="EMBL" id="JAHRIP010046577">
    <property type="protein sequence ID" value="MEQ2297930.1"/>
    <property type="molecule type" value="Genomic_DNA"/>
</dbReference>
<name>A0ABV0YWB6_9TELE</name>
<organism evidence="2 3">
    <name type="scientific">Ameca splendens</name>
    <dbReference type="NCBI Taxonomy" id="208324"/>
    <lineage>
        <taxon>Eukaryota</taxon>
        <taxon>Metazoa</taxon>
        <taxon>Chordata</taxon>
        <taxon>Craniata</taxon>
        <taxon>Vertebrata</taxon>
        <taxon>Euteleostomi</taxon>
        <taxon>Actinopterygii</taxon>
        <taxon>Neopterygii</taxon>
        <taxon>Teleostei</taxon>
        <taxon>Neoteleostei</taxon>
        <taxon>Acanthomorphata</taxon>
        <taxon>Ovalentaria</taxon>
        <taxon>Atherinomorphae</taxon>
        <taxon>Cyprinodontiformes</taxon>
        <taxon>Goodeidae</taxon>
        <taxon>Ameca</taxon>
    </lineage>
</organism>
<proteinExistence type="predicted"/>
<evidence type="ECO:0000313" key="3">
    <source>
        <dbReference type="Proteomes" id="UP001469553"/>
    </source>
</evidence>
<sequence>MQHRLDLDRGGYSSQSRLSRCHCRYPHGTWKSPSKITESLGGALCSTPSRDAKKAGYSTWPVGRSDSQRPVSDLNVFSATQKRLFTNINSSYILKRESFKLEIISQ</sequence>